<evidence type="ECO:0000313" key="2">
    <source>
        <dbReference type="EMBL" id="OHA58501.1"/>
    </source>
</evidence>
<dbReference type="Proteomes" id="UP000177043">
    <property type="component" value="Unassembled WGS sequence"/>
</dbReference>
<keyword evidence="1" id="KW-0472">Membrane</keyword>
<evidence type="ECO:0000313" key="3">
    <source>
        <dbReference type="Proteomes" id="UP000177043"/>
    </source>
</evidence>
<keyword evidence="1" id="KW-1133">Transmembrane helix</keyword>
<dbReference type="AlphaFoldDB" id="A0A1G2QEU5"/>
<keyword evidence="1" id="KW-0812">Transmembrane</keyword>
<accession>A0A1G2QEU5</accession>
<feature type="transmembrane region" description="Helical" evidence="1">
    <location>
        <begin position="34"/>
        <end position="55"/>
    </location>
</feature>
<reference evidence="2 3" key="1">
    <citation type="journal article" date="2016" name="Nat. Commun.">
        <title>Thousands of microbial genomes shed light on interconnected biogeochemical processes in an aquifer system.</title>
        <authorList>
            <person name="Anantharaman K."/>
            <person name="Brown C.T."/>
            <person name="Hug L.A."/>
            <person name="Sharon I."/>
            <person name="Castelle C.J."/>
            <person name="Probst A.J."/>
            <person name="Thomas B.C."/>
            <person name="Singh A."/>
            <person name="Wilkins M.J."/>
            <person name="Karaoz U."/>
            <person name="Brodie E.L."/>
            <person name="Williams K.H."/>
            <person name="Hubbard S.S."/>
            <person name="Banfield J.F."/>
        </authorList>
    </citation>
    <scope>NUCLEOTIDE SEQUENCE [LARGE SCALE GENOMIC DNA]</scope>
</reference>
<sequence>MDEETKSLLEENLAIGKDNRRMLKKLLSYRRLEAIYSVLKWVVVLGIGLWTYYYLQPYLDQVLAAYNQLNGVFQNLPIPGR</sequence>
<dbReference type="EMBL" id="MHTJ01000003">
    <property type="protein sequence ID" value="OHA58501.1"/>
    <property type="molecule type" value="Genomic_DNA"/>
</dbReference>
<comment type="caution">
    <text evidence="2">The sequence shown here is derived from an EMBL/GenBank/DDBJ whole genome shotgun (WGS) entry which is preliminary data.</text>
</comment>
<name>A0A1G2QEU5_9BACT</name>
<organism evidence="2 3">
    <name type="scientific">Candidatus Vogelbacteria bacterium RIFOXYD1_FULL_44_32</name>
    <dbReference type="NCBI Taxonomy" id="1802438"/>
    <lineage>
        <taxon>Bacteria</taxon>
        <taxon>Candidatus Vogeliibacteriota</taxon>
    </lineage>
</organism>
<gene>
    <name evidence="2" type="ORF">A2571_01860</name>
</gene>
<evidence type="ECO:0000256" key="1">
    <source>
        <dbReference type="SAM" id="Phobius"/>
    </source>
</evidence>
<protein>
    <submittedName>
        <fullName evidence="2">Uncharacterized protein</fullName>
    </submittedName>
</protein>
<proteinExistence type="predicted"/>